<gene>
    <name evidence="1" type="ORF">GSI_11063</name>
</gene>
<accession>A0A2G8RZD4</accession>
<sequence>MEELPLPMLLHLLADCPRLETLHIGEVWSYPLLDLDLTPPLQKVHMPYLRSISTCCTTLQAASHILSSLELPSKTRIRIHNAPVSAHTTADDNRLPSLAFMQPLTRLELAANSTTLYLVAEGDGAGIWIQAKWEGGSPSVWPAWLRQLPETVPLASISTFHVSLADWSVLPGLLSCMPGLSTLGAMTLPDGTGSTHDPMISALQSALQTAGPCPQSPRCPGLSTLSIQCSTTPDVGCVVALMPRDARRLSRLVLDFPGASLPEPFLGKVDEIEFGCGGICGWTKRSGWDVENEYWRLPEEDEPREARYTTAENLVCLSKPFTGTTERLKAAQDGRDRGHWRFPCIAGASAVCVHARFGEWIADVKGVAFPEPQAFTTNSSFAA</sequence>
<dbReference type="AlphaFoldDB" id="A0A2G8RZD4"/>
<dbReference type="EMBL" id="AYKW01000035">
    <property type="protein sequence ID" value="PIL26883.1"/>
    <property type="molecule type" value="Genomic_DNA"/>
</dbReference>
<evidence type="ECO:0000313" key="2">
    <source>
        <dbReference type="Proteomes" id="UP000230002"/>
    </source>
</evidence>
<evidence type="ECO:0000313" key="1">
    <source>
        <dbReference type="EMBL" id="PIL26883.1"/>
    </source>
</evidence>
<dbReference type="Proteomes" id="UP000230002">
    <property type="component" value="Unassembled WGS sequence"/>
</dbReference>
<dbReference type="STRING" id="1077348.A0A2G8RZD4"/>
<proteinExistence type="predicted"/>
<keyword evidence="2" id="KW-1185">Reference proteome</keyword>
<comment type="caution">
    <text evidence="1">The sequence shown here is derived from an EMBL/GenBank/DDBJ whole genome shotgun (WGS) entry which is preliminary data.</text>
</comment>
<name>A0A2G8RZD4_9APHY</name>
<dbReference type="OrthoDB" id="2269034at2759"/>
<protein>
    <submittedName>
        <fullName evidence="1">Uncharacterized protein</fullName>
    </submittedName>
</protein>
<organism evidence="1 2">
    <name type="scientific">Ganoderma sinense ZZ0214-1</name>
    <dbReference type="NCBI Taxonomy" id="1077348"/>
    <lineage>
        <taxon>Eukaryota</taxon>
        <taxon>Fungi</taxon>
        <taxon>Dikarya</taxon>
        <taxon>Basidiomycota</taxon>
        <taxon>Agaricomycotina</taxon>
        <taxon>Agaricomycetes</taxon>
        <taxon>Polyporales</taxon>
        <taxon>Polyporaceae</taxon>
        <taxon>Ganoderma</taxon>
    </lineage>
</organism>
<reference evidence="1 2" key="1">
    <citation type="journal article" date="2015" name="Sci. Rep.">
        <title>Chromosome-level genome map provides insights into diverse defense mechanisms in the medicinal fungus Ganoderma sinense.</title>
        <authorList>
            <person name="Zhu Y."/>
            <person name="Xu J."/>
            <person name="Sun C."/>
            <person name="Zhou S."/>
            <person name="Xu H."/>
            <person name="Nelson D.R."/>
            <person name="Qian J."/>
            <person name="Song J."/>
            <person name="Luo H."/>
            <person name="Xiang L."/>
            <person name="Li Y."/>
            <person name="Xu Z."/>
            <person name="Ji A."/>
            <person name="Wang L."/>
            <person name="Lu S."/>
            <person name="Hayward A."/>
            <person name="Sun W."/>
            <person name="Li X."/>
            <person name="Schwartz D.C."/>
            <person name="Wang Y."/>
            <person name="Chen S."/>
        </authorList>
    </citation>
    <scope>NUCLEOTIDE SEQUENCE [LARGE SCALE GENOMIC DNA]</scope>
    <source>
        <strain evidence="1 2">ZZ0214-1</strain>
    </source>
</reference>